<evidence type="ECO:0000256" key="4">
    <source>
        <dbReference type="ARBA" id="ARBA00022989"/>
    </source>
</evidence>
<dbReference type="AlphaFoldDB" id="A0A0L0W1R5"/>
<keyword evidence="5 7" id="KW-0472">Membrane</keyword>
<feature type="region of interest" description="Disordered" evidence="6">
    <location>
        <begin position="1"/>
        <end position="21"/>
    </location>
</feature>
<dbReference type="EMBL" id="AJIL01000009">
    <property type="protein sequence ID" value="KNF05215.1"/>
    <property type="molecule type" value="Genomic_DNA"/>
</dbReference>
<dbReference type="OrthoDB" id="2985014at2759"/>
<sequence>MAEGEENPVQPGGFADREEDLGNLDVGSSSLERRALLKLDLLIIPMLSLFYFLSYLDRSNLGNVRIVGLQKDLHMSDSNFSMALTATSIPYILVELPSSLLMRRIGAGVHIPSIVIIWGLVTFLQGFVKSYHELLVTRFFLGLVEGGLYPTIVLYLSMFYTRTELQLRIAFFFSTVCLAGVASGLLTYAIIKLDGFWGHAGWSWVFLIEGFVTVLFGIIGLVLLPSSIKEAKFLTKEEKSVIIARLARNDASNPVLAVNLTKKYPLKSTTQQVWEALKSPQVIIMTVAHFLSAFNISSLAYFAPTIINSFGYSPRATQLYSVPPIALSFFTLLGVSYLSDHYQARGLATIFGAVLSVIGFALFYISEDYKVRYGSLFISMPGAYAVVPSLAAWATSNSAPYRRKASTIAITAISGGFGGLLCVWVFVIASKPRYYLPTGLSIAFGVALIICCILNTIWLKRAQEIKSRRRNQILNKFSIQSPGADSSVDEMVENERALLSAQAWDHLGDQHPDFKYTF</sequence>
<dbReference type="PROSITE" id="PS50850">
    <property type="entry name" value="MFS"/>
    <property type="match status" value="1"/>
</dbReference>
<feature type="transmembrane region" description="Helical" evidence="7">
    <location>
        <begin position="203"/>
        <end position="224"/>
    </location>
</feature>
<name>A0A0L0W1R5_9BASI</name>
<dbReference type="InterPro" id="IPR020846">
    <property type="entry name" value="MFS_dom"/>
</dbReference>
<evidence type="ECO:0000256" key="3">
    <source>
        <dbReference type="ARBA" id="ARBA00022692"/>
    </source>
</evidence>
<accession>A0A0L0W1R5</accession>
<keyword evidence="10" id="KW-1185">Reference proteome</keyword>
<gene>
    <name evidence="9" type="ORF">PSTG_01839</name>
</gene>
<protein>
    <recommendedName>
        <fullName evidence="8">Major facilitator superfamily (MFS) profile domain-containing protein</fullName>
    </recommendedName>
</protein>
<dbReference type="Gene3D" id="1.20.1250.20">
    <property type="entry name" value="MFS general substrate transporter like domains"/>
    <property type="match status" value="2"/>
</dbReference>
<feature type="transmembrane region" description="Helical" evidence="7">
    <location>
        <begin position="371"/>
        <end position="393"/>
    </location>
</feature>
<dbReference type="InterPro" id="IPR011701">
    <property type="entry name" value="MFS"/>
</dbReference>
<evidence type="ECO:0000313" key="9">
    <source>
        <dbReference type="EMBL" id="KNF05215.1"/>
    </source>
</evidence>
<dbReference type="GO" id="GO:0016020">
    <property type="term" value="C:membrane"/>
    <property type="evidence" value="ECO:0007669"/>
    <property type="project" value="UniProtKB-SubCell"/>
</dbReference>
<feature type="transmembrane region" description="Helical" evidence="7">
    <location>
        <begin position="434"/>
        <end position="459"/>
    </location>
</feature>
<dbReference type="PANTHER" id="PTHR43791">
    <property type="entry name" value="PERMEASE-RELATED"/>
    <property type="match status" value="1"/>
</dbReference>
<dbReference type="FunFam" id="1.20.1250.20:FF:000013">
    <property type="entry name" value="MFS general substrate transporter"/>
    <property type="match status" value="1"/>
</dbReference>
<reference evidence="10" key="1">
    <citation type="submission" date="2014-03" db="EMBL/GenBank/DDBJ databases">
        <title>The Genome Sequence of Puccinia striiformis f. sp. tritici PST-78.</title>
        <authorList>
            <consortium name="The Broad Institute Genome Sequencing Platform"/>
            <person name="Cuomo C."/>
            <person name="Hulbert S."/>
            <person name="Chen X."/>
            <person name="Walker B."/>
            <person name="Young S.K."/>
            <person name="Zeng Q."/>
            <person name="Gargeya S."/>
            <person name="Fitzgerald M."/>
            <person name="Haas B."/>
            <person name="Abouelleil A."/>
            <person name="Alvarado L."/>
            <person name="Arachchi H.M."/>
            <person name="Berlin A.M."/>
            <person name="Chapman S.B."/>
            <person name="Goldberg J."/>
            <person name="Griggs A."/>
            <person name="Gujja S."/>
            <person name="Hansen M."/>
            <person name="Howarth C."/>
            <person name="Imamovic A."/>
            <person name="Larimer J."/>
            <person name="McCowan C."/>
            <person name="Montmayeur A."/>
            <person name="Murphy C."/>
            <person name="Neiman D."/>
            <person name="Pearson M."/>
            <person name="Priest M."/>
            <person name="Roberts A."/>
            <person name="Saif S."/>
            <person name="Shea T."/>
            <person name="Sisk P."/>
            <person name="Sykes S."/>
            <person name="Wortman J."/>
            <person name="Nusbaum C."/>
            <person name="Birren B."/>
        </authorList>
    </citation>
    <scope>NUCLEOTIDE SEQUENCE [LARGE SCALE GENOMIC DNA]</scope>
    <source>
        <strain evidence="10">race PST-78</strain>
    </source>
</reference>
<feature type="domain" description="Major facilitator superfamily (MFS) profile" evidence="8">
    <location>
        <begin position="43"/>
        <end position="463"/>
    </location>
</feature>
<evidence type="ECO:0000256" key="1">
    <source>
        <dbReference type="ARBA" id="ARBA00004141"/>
    </source>
</evidence>
<feature type="transmembrane region" description="Helical" evidence="7">
    <location>
        <begin position="105"/>
        <end position="127"/>
    </location>
</feature>
<dbReference type="Pfam" id="PF07690">
    <property type="entry name" value="MFS_1"/>
    <property type="match status" value="1"/>
</dbReference>
<proteinExistence type="predicted"/>
<dbReference type="FunFam" id="1.20.1250.20:FF:000018">
    <property type="entry name" value="MFS transporter permease"/>
    <property type="match status" value="1"/>
</dbReference>
<dbReference type="GO" id="GO:0022857">
    <property type="term" value="F:transmembrane transporter activity"/>
    <property type="evidence" value="ECO:0007669"/>
    <property type="project" value="InterPro"/>
</dbReference>
<comment type="subcellular location">
    <subcellularLocation>
        <location evidence="1">Membrane</location>
        <topology evidence="1">Multi-pass membrane protein</topology>
    </subcellularLocation>
</comment>
<feature type="transmembrane region" description="Helical" evidence="7">
    <location>
        <begin position="169"/>
        <end position="191"/>
    </location>
</feature>
<keyword evidence="2" id="KW-0813">Transport</keyword>
<feature type="transmembrane region" description="Helical" evidence="7">
    <location>
        <begin position="35"/>
        <end position="53"/>
    </location>
</feature>
<comment type="caution">
    <text evidence="9">The sequence shown here is derived from an EMBL/GenBank/DDBJ whole genome shotgun (WGS) entry which is preliminary data.</text>
</comment>
<evidence type="ECO:0000313" key="10">
    <source>
        <dbReference type="Proteomes" id="UP000054564"/>
    </source>
</evidence>
<dbReference type="InterPro" id="IPR036259">
    <property type="entry name" value="MFS_trans_sf"/>
</dbReference>
<dbReference type="Proteomes" id="UP000054564">
    <property type="component" value="Unassembled WGS sequence"/>
</dbReference>
<dbReference type="SUPFAM" id="SSF103473">
    <property type="entry name" value="MFS general substrate transporter"/>
    <property type="match status" value="1"/>
</dbReference>
<evidence type="ECO:0000256" key="6">
    <source>
        <dbReference type="SAM" id="MobiDB-lite"/>
    </source>
</evidence>
<organism evidence="9 10">
    <name type="scientific">Puccinia striiformis f. sp. tritici PST-78</name>
    <dbReference type="NCBI Taxonomy" id="1165861"/>
    <lineage>
        <taxon>Eukaryota</taxon>
        <taxon>Fungi</taxon>
        <taxon>Dikarya</taxon>
        <taxon>Basidiomycota</taxon>
        <taxon>Pucciniomycotina</taxon>
        <taxon>Pucciniomycetes</taxon>
        <taxon>Pucciniales</taxon>
        <taxon>Pucciniaceae</taxon>
        <taxon>Puccinia</taxon>
    </lineage>
</organism>
<keyword evidence="4 7" id="KW-1133">Transmembrane helix</keyword>
<keyword evidence="3 7" id="KW-0812">Transmembrane</keyword>
<dbReference type="PANTHER" id="PTHR43791:SF85">
    <property type="entry name" value="TRANSPORTER, PUTATIVE (AFU_ORTHOLOGUE AFUA_6G00710)-RELATED"/>
    <property type="match status" value="1"/>
</dbReference>
<dbReference type="STRING" id="1165861.A0A0L0W1R5"/>
<feature type="transmembrane region" description="Helical" evidence="7">
    <location>
        <begin position="139"/>
        <end position="157"/>
    </location>
</feature>
<evidence type="ECO:0000256" key="2">
    <source>
        <dbReference type="ARBA" id="ARBA00022448"/>
    </source>
</evidence>
<evidence type="ECO:0000259" key="8">
    <source>
        <dbReference type="PROSITE" id="PS50850"/>
    </source>
</evidence>
<feature type="transmembrane region" description="Helical" evidence="7">
    <location>
        <begin position="282"/>
        <end position="307"/>
    </location>
</feature>
<feature type="transmembrane region" description="Helical" evidence="7">
    <location>
        <begin position="346"/>
        <end position="365"/>
    </location>
</feature>
<feature type="transmembrane region" description="Helical" evidence="7">
    <location>
        <begin position="405"/>
        <end position="428"/>
    </location>
</feature>
<evidence type="ECO:0000256" key="5">
    <source>
        <dbReference type="ARBA" id="ARBA00023136"/>
    </source>
</evidence>
<feature type="transmembrane region" description="Helical" evidence="7">
    <location>
        <begin position="319"/>
        <end position="339"/>
    </location>
</feature>
<evidence type="ECO:0000256" key="7">
    <source>
        <dbReference type="SAM" id="Phobius"/>
    </source>
</evidence>